<dbReference type="InterPro" id="IPR036390">
    <property type="entry name" value="WH_DNA-bd_sf"/>
</dbReference>
<dbReference type="SUPFAM" id="SSF46785">
    <property type="entry name" value="Winged helix' DNA-binding domain"/>
    <property type="match status" value="1"/>
</dbReference>
<dbReference type="InterPro" id="IPR036388">
    <property type="entry name" value="WH-like_DNA-bd_sf"/>
</dbReference>
<dbReference type="Proteomes" id="UP000295726">
    <property type="component" value="Unassembled WGS sequence"/>
</dbReference>
<dbReference type="PROSITE" id="PS51118">
    <property type="entry name" value="HTH_HXLR"/>
    <property type="match status" value="1"/>
</dbReference>
<feature type="domain" description="HTH hxlR-type" evidence="4">
    <location>
        <begin position="28"/>
        <end position="127"/>
    </location>
</feature>
<dbReference type="PANTHER" id="PTHR33204">
    <property type="entry name" value="TRANSCRIPTIONAL REGULATOR, MARR FAMILY"/>
    <property type="match status" value="1"/>
</dbReference>
<dbReference type="GO" id="GO:0003677">
    <property type="term" value="F:DNA binding"/>
    <property type="evidence" value="ECO:0007669"/>
    <property type="project" value="UniProtKB-KW"/>
</dbReference>
<proteinExistence type="predicted"/>
<organism evidence="5 6">
    <name type="scientific">Muricomes intestini</name>
    <dbReference type="NCBI Taxonomy" id="1796634"/>
    <lineage>
        <taxon>Bacteria</taxon>
        <taxon>Bacillati</taxon>
        <taxon>Bacillota</taxon>
        <taxon>Clostridia</taxon>
        <taxon>Lachnospirales</taxon>
        <taxon>Lachnospiraceae</taxon>
        <taxon>Muricomes</taxon>
    </lineage>
</organism>
<protein>
    <submittedName>
        <fullName evidence="5">HxlR family transcriptional regulator</fullName>
    </submittedName>
</protein>
<dbReference type="Pfam" id="PF01638">
    <property type="entry name" value="HxlR"/>
    <property type="match status" value="1"/>
</dbReference>
<comment type="caution">
    <text evidence="5">The sequence shown here is derived from an EMBL/GenBank/DDBJ whole genome shotgun (WGS) entry which is preliminary data.</text>
</comment>
<dbReference type="AlphaFoldDB" id="A0A4R3KHB3"/>
<sequence length="140" mass="15752">MSSANKKNEIIKEITTSKETTEIEELLCPIRYLLNIFGGKWKLPIICILSGGTALRYSSIKRKLDDITNVMLSQSLKELEASGLVHREQYNEVPPRVEYTLTEKGKSILPALAQVAKWATENMETETACQTKCSECQKTV</sequence>
<evidence type="ECO:0000256" key="2">
    <source>
        <dbReference type="ARBA" id="ARBA00023125"/>
    </source>
</evidence>
<keyword evidence="6" id="KW-1185">Reference proteome</keyword>
<keyword evidence="1" id="KW-0805">Transcription regulation</keyword>
<gene>
    <name evidence="5" type="ORF">EDD59_10181</name>
</gene>
<dbReference type="InterPro" id="IPR002577">
    <property type="entry name" value="HTH_HxlR"/>
</dbReference>
<name>A0A4R3KHB3_9FIRM</name>
<evidence type="ECO:0000259" key="4">
    <source>
        <dbReference type="PROSITE" id="PS51118"/>
    </source>
</evidence>
<evidence type="ECO:0000256" key="1">
    <source>
        <dbReference type="ARBA" id="ARBA00023015"/>
    </source>
</evidence>
<dbReference type="OrthoDB" id="9791143at2"/>
<dbReference type="Gene3D" id="1.10.10.10">
    <property type="entry name" value="Winged helix-like DNA-binding domain superfamily/Winged helix DNA-binding domain"/>
    <property type="match status" value="1"/>
</dbReference>
<accession>A0A4R3KHB3</accession>
<keyword evidence="3" id="KW-0804">Transcription</keyword>
<dbReference type="EMBL" id="SLZZ01000001">
    <property type="protein sequence ID" value="TCS82676.1"/>
    <property type="molecule type" value="Genomic_DNA"/>
</dbReference>
<evidence type="ECO:0000313" key="5">
    <source>
        <dbReference type="EMBL" id="TCS82676.1"/>
    </source>
</evidence>
<keyword evidence="2" id="KW-0238">DNA-binding</keyword>
<evidence type="ECO:0000256" key="3">
    <source>
        <dbReference type="ARBA" id="ARBA00023163"/>
    </source>
</evidence>
<dbReference type="PANTHER" id="PTHR33204:SF29">
    <property type="entry name" value="TRANSCRIPTIONAL REGULATOR"/>
    <property type="match status" value="1"/>
</dbReference>
<dbReference type="RefSeq" id="WP_132377862.1">
    <property type="nucleotide sequence ID" value="NZ_DAIPCY010000013.1"/>
</dbReference>
<reference evidence="5 6" key="1">
    <citation type="submission" date="2019-03" db="EMBL/GenBank/DDBJ databases">
        <title>Genomic Encyclopedia of Type Strains, Phase IV (KMG-IV): sequencing the most valuable type-strain genomes for metagenomic binning, comparative biology and taxonomic classification.</title>
        <authorList>
            <person name="Goeker M."/>
        </authorList>
    </citation>
    <scope>NUCLEOTIDE SEQUENCE [LARGE SCALE GENOMIC DNA]</scope>
    <source>
        <strain evidence="5 6">DSM 29489</strain>
    </source>
</reference>
<evidence type="ECO:0000313" key="6">
    <source>
        <dbReference type="Proteomes" id="UP000295726"/>
    </source>
</evidence>